<evidence type="ECO:0000256" key="6">
    <source>
        <dbReference type="SAM" id="MobiDB-lite"/>
    </source>
</evidence>
<gene>
    <name evidence="7" type="ORF">Agabi119p4_8653</name>
</gene>
<proteinExistence type="inferred from homology"/>
<dbReference type="EMBL" id="JABXXO010000012">
    <property type="protein sequence ID" value="KAF7762060.1"/>
    <property type="molecule type" value="Genomic_DNA"/>
</dbReference>
<evidence type="ECO:0000256" key="3">
    <source>
        <dbReference type="ARBA" id="ARBA00022603"/>
    </source>
</evidence>
<evidence type="ECO:0000313" key="7">
    <source>
        <dbReference type="EMBL" id="KAF7762060.1"/>
    </source>
</evidence>
<evidence type="ECO:0000256" key="1">
    <source>
        <dbReference type="ARBA" id="ARBA00010086"/>
    </source>
</evidence>
<protein>
    <recommendedName>
        <fullName evidence="2">carnosine N-methyltransferase</fullName>
        <ecNumber evidence="2">2.1.1.22</ecNumber>
    </recommendedName>
</protein>
<feature type="compositionally biased region" description="Basic residues" evidence="6">
    <location>
        <begin position="126"/>
        <end position="138"/>
    </location>
</feature>
<dbReference type="EC" id="2.1.1.22" evidence="2"/>
<dbReference type="Pfam" id="PF07942">
    <property type="entry name" value="CARME"/>
    <property type="match status" value="1"/>
</dbReference>
<dbReference type="AlphaFoldDB" id="A0A8H7C4X7"/>
<dbReference type="InterPro" id="IPR012901">
    <property type="entry name" value="CARME"/>
</dbReference>
<dbReference type="SMART" id="SM01296">
    <property type="entry name" value="N2227"/>
    <property type="match status" value="1"/>
</dbReference>
<dbReference type="PANTHER" id="PTHR12303">
    <property type="entry name" value="CARNOSINE N-METHYLTRANSFERASE"/>
    <property type="match status" value="1"/>
</dbReference>
<keyword evidence="5" id="KW-0949">S-adenosyl-L-methionine</keyword>
<accession>A0A8H7C4X7</accession>
<feature type="compositionally biased region" description="Basic and acidic residues" evidence="6">
    <location>
        <begin position="98"/>
        <end position="122"/>
    </location>
</feature>
<evidence type="ECO:0000256" key="5">
    <source>
        <dbReference type="ARBA" id="ARBA00022691"/>
    </source>
</evidence>
<name>A0A8H7C4X7_AGABI</name>
<dbReference type="PANTHER" id="PTHR12303:SF6">
    <property type="entry name" value="CARNOSINE N-METHYLTRANSFERASE"/>
    <property type="match status" value="1"/>
</dbReference>
<dbReference type="Proteomes" id="UP000629468">
    <property type="component" value="Unassembled WGS sequence"/>
</dbReference>
<evidence type="ECO:0000256" key="4">
    <source>
        <dbReference type="ARBA" id="ARBA00022679"/>
    </source>
</evidence>
<dbReference type="SUPFAM" id="SSF53335">
    <property type="entry name" value="S-adenosyl-L-methionine-dependent methyltransferases"/>
    <property type="match status" value="1"/>
</dbReference>
<organism evidence="7 8">
    <name type="scientific">Agaricus bisporus var. burnettii</name>
    <dbReference type="NCBI Taxonomy" id="192524"/>
    <lineage>
        <taxon>Eukaryota</taxon>
        <taxon>Fungi</taxon>
        <taxon>Dikarya</taxon>
        <taxon>Basidiomycota</taxon>
        <taxon>Agaricomycotina</taxon>
        <taxon>Agaricomycetes</taxon>
        <taxon>Agaricomycetidae</taxon>
        <taxon>Agaricales</taxon>
        <taxon>Agaricineae</taxon>
        <taxon>Agaricaceae</taxon>
        <taxon>Agaricus</taxon>
    </lineage>
</organism>
<evidence type="ECO:0000256" key="2">
    <source>
        <dbReference type="ARBA" id="ARBA00012003"/>
    </source>
</evidence>
<keyword evidence="3" id="KW-0489">Methyltransferase</keyword>
<dbReference type="InterPro" id="IPR029063">
    <property type="entry name" value="SAM-dependent_MTases_sf"/>
</dbReference>
<sequence length="441" mass="50634">MAPSEQDIEEEQRHFAQVIVTFRSYAQYALSANNKRRKDIYRLPRADVELIRGIKYREKLECVDRAILENAHFLLKVVEDADMFGHETDYLDVGGDEGNGKRSQNEQDQVKSYQRDHADVQNHSHISPHSHSHSRSHGIGHDHDNRHNSQSHPRGYRPSEGDMDKLRSSLKQLVRDWSEEGKVERDVCYEPMKQALLEFFKDVKQEDRRNIRVLVPGAGLCRLAFDVAQLGFACQGNEFSHYMLLISYFMLNQTTEINEHRIYPYIHSFSNASKKSDILRPVLVPDVLPSSIPSGTPFSLVAGDFEEVYSGESGPEEPQHGLWDAILTCFFIDTAKNIVNYLRMIHDKLAPGGVWINLGPLLWHWENNNTGDMSIELDLEEVKELAKIVGFEILHEKTIDTTYTNNAKGLLNYTYHAAFWIATKVKEDKDKQGGKDDHRTL</sequence>
<dbReference type="OMA" id="AWHVVAT"/>
<dbReference type="Gene3D" id="3.40.50.150">
    <property type="entry name" value="Vaccinia Virus protein VP39"/>
    <property type="match status" value="1"/>
</dbReference>
<dbReference type="GO" id="GO:0030735">
    <property type="term" value="F:carnosine N-methyltransferase activity"/>
    <property type="evidence" value="ECO:0007669"/>
    <property type="project" value="UniProtKB-EC"/>
</dbReference>
<dbReference type="GO" id="GO:0032259">
    <property type="term" value="P:methylation"/>
    <property type="evidence" value="ECO:0007669"/>
    <property type="project" value="UniProtKB-KW"/>
</dbReference>
<evidence type="ECO:0000313" key="8">
    <source>
        <dbReference type="Proteomes" id="UP000629468"/>
    </source>
</evidence>
<comment type="similarity">
    <text evidence="1">Belongs to the carnosine N-methyltransferase family.</text>
</comment>
<reference evidence="7 8" key="1">
    <citation type="journal article" name="Sci. Rep.">
        <title>Telomere-to-telomere assembled and centromere annotated genomes of the two main subspecies of the button mushroom Agaricus bisporus reveal especially polymorphic chromosome ends.</title>
        <authorList>
            <person name="Sonnenberg A.S.M."/>
            <person name="Sedaghat-Telgerd N."/>
            <person name="Lavrijssen B."/>
            <person name="Ohm R.A."/>
            <person name="Hendrickx P.M."/>
            <person name="Scholtmeijer K."/>
            <person name="Baars J.J.P."/>
            <person name="van Peer A."/>
        </authorList>
    </citation>
    <scope>NUCLEOTIDE SEQUENCE [LARGE SCALE GENOMIC DNA]</scope>
    <source>
        <strain evidence="7 8">H119_p4</strain>
    </source>
</reference>
<comment type="caution">
    <text evidence="7">The sequence shown here is derived from an EMBL/GenBank/DDBJ whole genome shotgun (WGS) entry which is preliminary data.</text>
</comment>
<feature type="region of interest" description="Disordered" evidence="6">
    <location>
        <begin position="92"/>
        <end position="163"/>
    </location>
</feature>
<keyword evidence="4" id="KW-0808">Transferase</keyword>